<evidence type="ECO:0000313" key="3">
    <source>
        <dbReference type="EMBL" id="KKR51028.1"/>
    </source>
</evidence>
<gene>
    <name evidence="3" type="ORF">UT84_C0003G0023</name>
</gene>
<dbReference type="AlphaFoldDB" id="A0A0G0RF01"/>
<keyword evidence="1" id="KW-0472">Membrane</keyword>
<name>A0A0G0RF01_9BACT</name>
<evidence type="ECO:0000313" key="4">
    <source>
        <dbReference type="Proteomes" id="UP000034531"/>
    </source>
</evidence>
<feature type="domain" description="DUF8173" evidence="2">
    <location>
        <begin position="125"/>
        <end position="268"/>
    </location>
</feature>
<feature type="transmembrane region" description="Helical" evidence="1">
    <location>
        <begin position="121"/>
        <end position="151"/>
    </location>
</feature>
<reference evidence="3 4" key="1">
    <citation type="journal article" date="2015" name="Nature">
        <title>rRNA introns, odd ribosomes, and small enigmatic genomes across a large radiation of phyla.</title>
        <authorList>
            <person name="Brown C.T."/>
            <person name="Hug L.A."/>
            <person name="Thomas B.C."/>
            <person name="Sharon I."/>
            <person name="Castelle C.J."/>
            <person name="Singh A."/>
            <person name="Wilkins M.J."/>
            <person name="Williams K.H."/>
            <person name="Banfield J.F."/>
        </authorList>
    </citation>
    <scope>NUCLEOTIDE SEQUENCE [LARGE SCALE GENOMIC DNA]</scope>
</reference>
<feature type="transmembrane region" description="Helical" evidence="1">
    <location>
        <begin position="195"/>
        <end position="216"/>
    </location>
</feature>
<protein>
    <recommendedName>
        <fullName evidence="2">DUF8173 domain-containing protein</fullName>
    </recommendedName>
</protein>
<proteinExistence type="predicted"/>
<feature type="transmembrane region" description="Helical" evidence="1">
    <location>
        <begin position="228"/>
        <end position="250"/>
    </location>
</feature>
<evidence type="ECO:0000259" key="2">
    <source>
        <dbReference type="Pfam" id="PF26514"/>
    </source>
</evidence>
<sequence>MVIEGEVGRNVSVAGGNVTLDKSAQIAGNAAIAGGNVDVLSQIKDLSVAGGNVKIESTVLGNLTAGAGTLTILGDSRVSGNLEYWSVEKATIAPSVQIAGKTTFHQTEETNTKRQEAARRFFAAIGMFFTVISFISSLVVGLLLIWLMPVYTQKTVDIIRSKFWLSLLLGFVTLIVVPVAVLILLITLVGIPIGLILLFGYFVILYLSKLFVVLVFGKYIAGRAHWKLNSYWVFIASLAAYYLVGFIPVIGPLMKLIVLFVGVGAIVISKKYYFTTFRSKKLL</sequence>
<keyword evidence="1" id="KW-0812">Transmembrane</keyword>
<feature type="transmembrane region" description="Helical" evidence="1">
    <location>
        <begin position="163"/>
        <end position="189"/>
    </location>
</feature>
<accession>A0A0G0RF01</accession>
<evidence type="ECO:0000256" key="1">
    <source>
        <dbReference type="SAM" id="Phobius"/>
    </source>
</evidence>
<dbReference type="EMBL" id="LBYI01000003">
    <property type="protein sequence ID" value="KKR51028.1"/>
    <property type="molecule type" value="Genomic_DNA"/>
</dbReference>
<dbReference type="Proteomes" id="UP000034531">
    <property type="component" value="Unassembled WGS sequence"/>
</dbReference>
<organism evidence="3 4">
    <name type="scientific">Candidatus Curtissbacteria bacterium GW2011_GWA1_40_16</name>
    <dbReference type="NCBI Taxonomy" id="1618405"/>
    <lineage>
        <taxon>Bacteria</taxon>
        <taxon>Candidatus Curtissiibacteriota</taxon>
    </lineage>
</organism>
<keyword evidence="1" id="KW-1133">Transmembrane helix</keyword>
<feature type="transmembrane region" description="Helical" evidence="1">
    <location>
        <begin position="256"/>
        <end position="274"/>
    </location>
</feature>
<comment type="caution">
    <text evidence="3">The sequence shown here is derived from an EMBL/GenBank/DDBJ whole genome shotgun (WGS) entry which is preliminary data.</text>
</comment>
<dbReference type="Pfam" id="PF26514">
    <property type="entry name" value="DUF8173"/>
    <property type="match status" value="1"/>
</dbReference>
<dbReference type="InterPro" id="IPR058486">
    <property type="entry name" value="DUF8173"/>
</dbReference>